<evidence type="ECO:0000313" key="2">
    <source>
        <dbReference type="Proteomes" id="UP001476798"/>
    </source>
</evidence>
<accession>A0ABV0P6G4</accession>
<evidence type="ECO:0000313" key="1">
    <source>
        <dbReference type="EMBL" id="MEQ2179039.1"/>
    </source>
</evidence>
<protein>
    <submittedName>
        <fullName evidence="1">Uncharacterized protein</fullName>
    </submittedName>
</protein>
<gene>
    <name evidence="1" type="ORF">GOODEAATRI_020408</name>
</gene>
<reference evidence="1 2" key="1">
    <citation type="submission" date="2021-06" db="EMBL/GenBank/DDBJ databases">
        <authorList>
            <person name="Palmer J.M."/>
        </authorList>
    </citation>
    <scope>NUCLEOTIDE SEQUENCE [LARGE SCALE GENOMIC DNA]</scope>
    <source>
        <strain evidence="1 2">GA_2019</strain>
        <tissue evidence="1">Muscle</tissue>
    </source>
</reference>
<proteinExistence type="predicted"/>
<organism evidence="1 2">
    <name type="scientific">Goodea atripinnis</name>
    <dbReference type="NCBI Taxonomy" id="208336"/>
    <lineage>
        <taxon>Eukaryota</taxon>
        <taxon>Metazoa</taxon>
        <taxon>Chordata</taxon>
        <taxon>Craniata</taxon>
        <taxon>Vertebrata</taxon>
        <taxon>Euteleostomi</taxon>
        <taxon>Actinopterygii</taxon>
        <taxon>Neopterygii</taxon>
        <taxon>Teleostei</taxon>
        <taxon>Neoteleostei</taxon>
        <taxon>Acanthomorphata</taxon>
        <taxon>Ovalentaria</taxon>
        <taxon>Atherinomorphae</taxon>
        <taxon>Cyprinodontiformes</taxon>
        <taxon>Goodeidae</taxon>
        <taxon>Goodea</taxon>
    </lineage>
</organism>
<name>A0ABV0P6G4_9TELE</name>
<dbReference type="Proteomes" id="UP001476798">
    <property type="component" value="Unassembled WGS sequence"/>
</dbReference>
<dbReference type="EMBL" id="JAHRIO010061870">
    <property type="protein sequence ID" value="MEQ2179039.1"/>
    <property type="molecule type" value="Genomic_DNA"/>
</dbReference>
<sequence>MSRHGHTFGSKLHMHGPIHSKINMVDLCQSPNSSIGLHWNVDQQRHLGHFQCSISFIHHRIHMKCNIHDHGSMPNMLRQSTDNITLAPPNNKQVSAVFIRKIRFRLLFNASRQSSAQLHRRLFDSLLTLPPTGDAHN</sequence>
<comment type="caution">
    <text evidence="1">The sequence shown here is derived from an EMBL/GenBank/DDBJ whole genome shotgun (WGS) entry which is preliminary data.</text>
</comment>
<keyword evidence="2" id="KW-1185">Reference proteome</keyword>